<dbReference type="GO" id="GO:0016887">
    <property type="term" value="F:ATP hydrolysis activity"/>
    <property type="evidence" value="ECO:0007669"/>
    <property type="project" value="InterPro"/>
</dbReference>
<dbReference type="GO" id="GO:0005737">
    <property type="term" value="C:cytoplasm"/>
    <property type="evidence" value="ECO:0007669"/>
    <property type="project" value="TreeGrafter"/>
</dbReference>
<dbReference type="InterPro" id="IPR019489">
    <property type="entry name" value="Clp_ATPase_C"/>
</dbReference>
<keyword evidence="3" id="KW-0067">ATP-binding</keyword>
<dbReference type="Gene3D" id="1.10.1780.10">
    <property type="entry name" value="Clp, N-terminal domain"/>
    <property type="match status" value="1"/>
</dbReference>
<dbReference type="InterPro" id="IPR001270">
    <property type="entry name" value="ClpA/B"/>
</dbReference>
<dbReference type="SMART" id="SM01086">
    <property type="entry name" value="ClpB_D2-small"/>
    <property type="match status" value="1"/>
</dbReference>
<proteinExistence type="predicted"/>
<dbReference type="AlphaFoldDB" id="A0A2G9YS59"/>
<evidence type="ECO:0000259" key="7">
    <source>
        <dbReference type="SMART" id="SM01086"/>
    </source>
</evidence>
<evidence type="ECO:0008006" key="10">
    <source>
        <dbReference type="Google" id="ProtNLM"/>
    </source>
</evidence>
<protein>
    <recommendedName>
        <fullName evidence="10">Clp R domain-containing protein</fullName>
    </recommendedName>
</protein>
<dbReference type="PANTHER" id="PTHR11638">
    <property type="entry name" value="ATP-DEPENDENT CLP PROTEASE"/>
    <property type="match status" value="1"/>
</dbReference>
<dbReference type="GO" id="GO:0034605">
    <property type="term" value="P:cellular response to heat"/>
    <property type="evidence" value="ECO:0007669"/>
    <property type="project" value="TreeGrafter"/>
</dbReference>
<dbReference type="PANTHER" id="PTHR11638:SF18">
    <property type="entry name" value="HEAT SHOCK PROTEIN 104"/>
    <property type="match status" value="1"/>
</dbReference>
<dbReference type="InterPro" id="IPR036628">
    <property type="entry name" value="Clp_N_dom_sf"/>
</dbReference>
<name>A0A2G9YS59_9BACT</name>
<reference evidence="8 9" key="1">
    <citation type="submission" date="2017-09" db="EMBL/GenBank/DDBJ databases">
        <title>Depth-based differentiation of microbial function through sediment-hosted aquifers and enrichment of novel symbionts in the deep terrestrial subsurface.</title>
        <authorList>
            <person name="Probst A.J."/>
            <person name="Ladd B."/>
            <person name="Jarett J.K."/>
            <person name="Geller-Mcgrath D.E."/>
            <person name="Sieber C.M."/>
            <person name="Emerson J.B."/>
            <person name="Anantharaman K."/>
            <person name="Thomas B.C."/>
            <person name="Malmstrom R."/>
            <person name="Stieglmeier M."/>
            <person name="Klingl A."/>
            <person name="Woyke T."/>
            <person name="Ryan C.M."/>
            <person name="Banfield J.F."/>
        </authorList>
    </citation>
    <scope>NUCLEOTIDE SEQUENCE [LARGE SCALE GENOMIC DNA]</scope>
    <source>
        <strain evidence="8">CG23_combo_of_CG06-09_8_20_14_all_39_25</strain>
    </source>
</reference>
<dbReference type="InterPro" id="IPR050130">
    <property type="entry name" value="ClpA_ClpB"/>
</dbReference>
<feature type="domain" description="AAA+ ATPase" evidence="6">
    <location>
        <begin position="582"/>
        <end position="749"/>
    </location>
</feature>
<dbReference type="CDD" id="cd19499">
    <property type="entry name" value="RecA-like_ClpB_Hsp104-like"/>
    <property type="match status" value="1"/>
</dbReference>
<evidence type="ECO:0000256" key="4">
    <source>
        <dbReference type="ARBA" id="ARBA00023186"/>
    </source>
</evidence>
<dbReference type="PRINTS" id="PR00300">
    <property type="entry name" value="CLPPROTEASEA"/>
</dbReference>
<evidence type="ECO:0000256" key="3">
    <source>
        <dbReference type="ARBA" id="ARBA00022840"/>
    </source>
</evidence>
<evidence type="ECO:0000256" key="5">
    <source>
        <dbReference type="SAM" id="Phobius"/>
    </source>
</evidence>
<dbReference type="InterPro" id="IPR003593">
    <property type="entry name" value="AAA+_ATPase"/>
</dbReference>
<dbReference type="InterPro" id="IPR003959">
    <property type="entry name" value="ATPase_AAA_core"/>
</dbReference>
<gene>
    <name evidence="8" type="ORF">COX38_02680</name>
</gene>
<dbReference type="Pfam" id="PF10431">
    <property type="entry name" value="ClpB_D2-small"/>
    <property type="match status" value="1"/>
</dbReference>
<organism evidence="8 9">
    <name type="scientific">Candidatus Nealsonbacteria bacterium CG23_combo_of_CG06-09_8_20_14_all_39_25</name>
    <dbReference type="NCBI Taxonomy" id="1974723"/>
    <lineage>
        <taxon>Bacteria</taxon>
        <taxon>Candidatus Nealsoniibacteriota</taxon>
    </lineage>
</organism>
<dbReference type="InterPro" id="IPR027417">
    <property type="entry name" value="P-loop_NTPase"/>
</dbReference>
<sequence>MFNLKTAGIYQAVKWGRWFKWAKSLNKVFLIVFVLVFLVFLYGFLAEALNKPTLSLLLGLSIIFLTFTVALWIKLLFFDSKLSKPKLKTELKTAISNPEGFNLAEFLSFEVAKAVWKAKNNSTHLFYHLLKDNPELNFVFNRSLLSVKDIKKILKQFLEKIPNQAAKTEPSIEFQALILDSLKIAEKKEHQRVEIGDMLTAVSKHDLIFRKILIDANLRVQDVENLTWWLESLKKRVEENKKFWEWKNLIKRGSLAKQWTAGFTPTLDKLSIDLSETVKKQGFPEIIGHKEAIKAMERILARKESNNDVLIVGEPGSGRKSMIQALAKKSVLGESLPEVNYKRIVQLDLTSLLAQVESFEDVGRILDAIFREMMAAGNIILVIDEFHNFVGEKTLKPGMIDISGVLVPFLSFPQFQVVAITTYEGLHKNIEQNPSLLALFGKVEVDEISERETLMLLEDLSLLLEYKYKIFVSYQAIRDIINYCSKYLPATPFPEKAMELLDDIAVYVSQGKERVVLPKHVARIISEKVEIPIGEIEIKEREILLNLENLIHQRIINQEEAVDEISAALRRARAEVTTRKGPMGCFLFLGPTGVGKTETSKALTEIYFGSESKMIRLDMSEFQSVSDIPRLIGSPGEEGLLTTKARENPFSSILLDEIEKAHPNVLNLFLQVLDEGHLTDGLGRKVNFKNSIIVATSNAGYRIILKAIREKVEWSGVKEKLLDYLFEEGIFRPEFINRFDAVIVFKPLTKENLLDIAALLLKSLKKNLEQKDIEFIITESLKEKMVELGYDPTFGARQMKRVIQDKIENVLASGLLSGKIKRGDRVEVDSEEFKLKVNS</sequence>
<keyword evidence="5" id="KW-0472">Membrane</keyword>
<dbReference type="Proteomes" id="UP000229054">
    <property type="component" value="Unassembled WGS sequence"/>
</dbReference>
<keyword evidence="4" id="KW-0143">Chaperone</keyword>
<evidence type="ECO:0000313" key="9">
    <source>
        <dbReference type="Proteomes" id="UP000229054"/>
    </source>
</evidence>
<evidence type="ECO:0000256" key="2">
    <source>
        <dbReference type="ARBA" id="ARBA00022741"/>
    </source>
</evidence>
<dbReference type="Pfam" id="PF00004">
    <property type="entry name" value="AAA"/>
    <property type="match status" value="1"/>
</dbReference>
<accession>A0A2G9YS59</accession>
<comment type="caution">
    <text evidence="8">The sequence shown here is derived from an EMBL/GenBank/DDBJ whole genome shotgun (WGS) entry which is preliminary data.</text>
</comment>
<feature type="domain" description="Clp ATPase C-terminal" evidence="7">
    <location>
        <begin position="748"/>
        <end position="835"/>
    </location>
</feature>
<dbReference type="Gene3D" id="1.10.8.60">
    <property type="match status" value="2"/>
</dbReference>
<keyword evidence="2" id="KW-0547">Nucleotide-binding</keyword>
<dbReference type="EMBL" id="PCRN01000092">
    <property type="protein sequence ID" value="PIP22069.1"/>
    <property type="molecule type" value="Genomic_DNA"/>
</dbReference>
<keyword evidence="5" id="KW-0812">Transmembrane</keyword>
<evidence type="ECO:0000313" key="8">
    <source>
        <dbReference type="EMBL" id="PIP22069.1"/>
    </source>
</evidence>
<evidence type="ECO:0000256" key="1">
    <source>
        <dbReference type="ARBA" id="ARBA00022737"/>
    </source>
</evidence>
<dbReference type="SUPFAM" id="SSF81923">
    <property type="entry name" value="Double Clp-N motif"/>
    <property type="match status" value="1"/>
</dbReference>
<feature type="domain" description="AAA+ ATPase" evidence="6">
    <location>
        <begin position="305"/>
        <end position="449"/>
    </location>
</feature>
<feature type="transmembrane region" description="Helical" evidence="5">
    <location>
        <begin position="57"/>
        <end position="78"/>
    </location>
</feature>
<dbReference type="InterPro" id="IPR041546">
    <property type="entry name" value="ClpA/ClpB_AAA_lid"/>
</dbReference>
<dbReference type="SMART" id="SM00382">
    <property type="entry name" value="AAA"/>
    <property type="match status" value="2"/>
</dbReference>
<keyword evidence="1" id="KW-0677">Repeat</keyword>
<dbReference type="Gene3D" id="3.40.50.300">
    <property type="entry name" value="P-loop containing nucleotide triphosphate hydrolases"/>
    <property type="match status" value="2"/>
</dbReference>
<dbReference type="Pfam" id="PF17871">
    <property type="entry name" value="AAA_lid_9"/>
    <property type="match status" value="1"/>
</dbReference>
<dbReference type="Pfam" id="PF07724">
    <property type="entry name" value="AAA_2"/>
    <property type="match status" value="1"/>
</dbReference>
<dbReference type="CDD" id="cd00009">
    <property type="entry name" value="AAA"/>
    <property type="match status" value="1"/>
</dbReference>
<evidence type="ECO:0000259" key="6">
    <source>
        <dbReference type="SMART" id="SM00382"/>
    </source>
</evidence>
<dbReference type="GO" id="GO:0005524">
    <property type="term" value="F:ATP binding"/>
    <property type="evidence" value="ECO:0007669"/>
    <property type="project" value="UniProtKB-KW"/>
</dbReference>
<keyword evidence="5" id="KW-1133">Transmembrane helix</keyword>
<dbReference type="SUPFAM" id="SSF52540">
    <property type="entry name" value="P-loop containing nucleoside triphosphate hydrolases"/>
    <property type="match status" value="2"/>
</dbReference>
<feature type="transmembrane region" description="Helical" evidence="5">
    <location>
        <begin position="28"/>
        <end position="45"/>
    </location>
</feature>